<organism evidence="2 3">
    <name type="scientific">Cytospora schulzeri</name>
    <dbReference type="NCBI Taxonomy" id="448051"/>
    <lineage>
        <taxon>Eukaryota</taxon>
        <taxon>Fungi</taxon>
        <taxon>Dikarya</taxon>
        <taxon>Ascomycota</taxon>
        <taxon>Pezizomycotina</taxon>
        <taxon>Sordariomycetes</taxon>
        <taxon>Sordariomycetidae</taxon>
        <taxon>Diaporthales</taxon>
        <taxon>Cytosporaceae</taxon>
        <taxon>Cytospora</taxon>
    </lineage>
</organism>
<evidence type="ECO:0000256" key="1">
    <source>
        <dbReference type="SAM" id="SignalP"/>
    </source>
</evidence>
<evidence type="ECO:0000313" key="3">
    <source>
        <dbReference type="Proteomes" id="UP000283895"/>
    </source>
</evidence>
<dbReference type="AlphaFoldDB" id="A0A423X1L4"/>
<evidence type="ECO:0008006" key="4">
    <source>
        <dbReference type="Google" id="ProtNLM"/>
    </source>
</evidence>
<keyword evidence="3" id="KW-1185">Reference proteome</keyword>
<accession>A0A423X1L4</accession>
<evidence type="ECO:0000313" key="2">
    <source>
        <dbReference type="EMBL" id="ROW09623.1"/>
    </source>
</evidence>
<feature type="chain" id="PRO_5019429291" description="Ecp2 effector protein domain-containing protein" evidence="1">
    <location>
        <begin position="22"/>
        <end position="162"/>
    </location>
</feature>
<reference evidence="2 3" key="1">
    <citation type="submission" date="2015-09" db="EMBL/GenBank/DDBJ databases">
        <title>Host preference determinants of Valsa canker pathogens revealed by comparative genomics.</title>
        <authorList>
            <person name="Yin Z."/>
            <person name="Huang L."/>
        </authorList>
    </citation>
    <scope>NUCLEOTIDE SEQUENCE [LARGE SCALE GENOMIC DNA]</scope>
    <source>
        <strain evidence="2 3">03-1</strain>
    </source>
</reference>
<comment type="caution">
    <text evidence="2">The sequence shown here is derived from an EMBL/GenBank/DDBJ whole genome shotgun (WGS) entry which is preliminary data.</text>
</comment>
<dbReference type="OrthoDB" id="5224438at2759"/>
<dbReference type="Proteomes" id="UP000283895">
    <property type="component" value="Unassembled WGS sequence"/>
</dbReference>
<gene>
    <name evidence="2" type="ORF">VMCG_02592</name>
</gene>
<proteinExistence type="predicted"/>
<feature type="signal peptide" evidence="1">
    <location>
        <begin position="1"/>
        <end position="21"/>
    </location>
</feature>
<dbReference type="EMBL" id="LKEA01000004">
    <property type="protein sequence ID" value="ROW09623.1"/>
    <property type="molecule type" value="Genomic_DNA"/>
</dbReference>
<protein>
    <recommendedName>
        <fullName evidence="4">Ecp2 effector protein domain-containing protein</fullName>
    </recommendedName>
</protein>
<keyword evidence="1" id="KW-0732">Signal</keyword>
<sequence>MQFSLSTVLATMPLLATTALAGTATNRSADFRGCFKKGEPWTDLGTTEQIYDALNANACNVDTGAWKLGQVLDMCICVQKSSDFNSDNSFHFSLTITKIPDGQDTGNFSHDVCIGFAQQIIDKCPYGGIFDLLSGPGTDGGDVIGAAVTADPQQGPNCGTEF</sequence>
<name>A0A423X1L4_9PEZI</name>